<reference evidence="2" key="1">
    <citation type="submission" date="2022-11" db="EMBL/GenBank/DDBJ databases">
        <title>Genomic repertoires linked with pathogenic potency of arthritogenic Prevotella copri isolated from the gut of rheumatoid arthritis patients.</title>
        <authorList>
            <person name="Nii T."/>
            <person name="Maeda Y."/>
            <person name="Motooka D."/>
            <person name="Naito M."/>
            <person name="Matsumoto Y."/>
            <person name="Ogawa T."/>
            <person name="Oguro-Igashira E."/>
            <person name="Kishikawa T."/>
            <person name="Yamashita M."/>
            <person name="Koizumi S."/>
            <person name="Kurakawa T."/>
            <person name="Okumura R."/>
            <person name="Kayama H."/>
            <person name="Murakami M."/>
            <person name="Sakaguchi T."/>
            <person name="Das B."/>
            <person name="Nakamura S."/>
            <person name="Okada Y."/>
            <person name="Kumanogoh A."/>
            <person name="Takeda K."/>
        </authorList>
    </citation>
    <scope>NUCLEOTIDE SEQUENCE</scope>
    <source>
        <strain evidence="2">F3-75</strain>
    </source>
</reference>
<comment type="caution">
    <text evidence="2">The sequence shown here is derived from an EMBL/GenBank/DDBJ whole genome shotgun (WGS) entry which is preliminary data.</text>
</comment>
<dbReference type="RefSeq" id="WP_264965688.1">
    <property type="nucleotide sequence ID" value="NZ_JAPDVK010000001.1"/>
</dbReference>
<dbReference type="AlphaFoldDB" id="A0AAP3BAW4"/>
<sequence>MNIIIYRRRFSRWGVDGTLVIKGVKVCNTLEHPERLLPAGEYKIALLSVVMNKDKKESGKKSQLSKKMPIILKKGSHIPTDVSRSPYLMPGNGPLTLKKACIILGKAVATGLVIHSREHFDRLYERLKKGVKTYEGVSLTIIDLGTDEIPTEI</sequence>
<organism evidence="2 3">
    <name type="scientific">Segatella copri</name>
    <dbReference type="NCBI Taxonomy" id="165179"/>
    <lineage>
        <taxon>Bacteria</taxon>
        <taxon>Pseudomonadati</taxon>
        <taxon>Bacteroidota</taxon>
        <taxon>Bacteroidia</taxon>
        <taxon>Bacteroidales</taxon>
        <taxon>Prevotellaceae</taxon>
        <taxon>Segatella</taxon>
    </lineage>
</organism>
<accession>A0AAP3BAW4</accession>
<evidence type="ECO:0000313" key="2">
    <source>
        <dbReference type="EMBL" id="MCW4127739.1"/>
    </source>
</evidence>
<feature type="domain" description="DUF5675" evidence="1">
    <location>
        <begin position="5"/>
        <end position="128"/>
    </location>
</feature>
<dbReference type="EMBL" id="JAPDVK010000001">
    <property type="protein sequence ID" value="MCW4127739.1"/>
    <property type="molecule type" value="Genomic_DNA"/>
</dbReference>
<dbReference type="Proteomes" id="UP001209344">
    <property type="component" value="Unassembled WGS sequence"/>
</dbReference>
<protein>
    <submittedName>
        <fullName evidence="2">DUF5675 family protein</fullName>
    </submittedName>
</protein>
<evidence type="ECO:0000259" key="1">
    <source>
        <dbReference type="Pfam" id="PF18925"/>
    </source>
</evidence>
<dbReference type="InterPro" id="IPR043732">
    <property type="entry name" value="DUF5675"/>
</dbReference>
<proteinExistence type="predicted"/>
<evidence type="ECO:0000313" key="3">
    <source>
        <dbReference type="Proteomes" id="UP001209344"/>
    </source>
</evidence>
<name>A0AAP3BAW4_9BACT</name>
<dbReference type="Pfam" id="PF18925">
    <property type="entry name" value="DUF5675"/>
    <property type="match status" value="1"/>
</dbReference>
<gene>
    <name evidence="2" type="ORF">ONT16_05625</name>
</gene>